<evidence type="ECO:0000256" key="5">
    <source>
        <dbReference type="SAM" id="MobiDB-lite"/>
    </source>
</evidence>
<feature type="compositionally biased region" description="Basic and acidic residues" evidence="5">
    <location>
        <begin position="35"/>
        <end position="46"/>
    </location>
</feature>
<reference evidence="6" key="2">
    <citation type="submission" date="2008-07" db="EMBL/GenBank/DDBJ databases">
        <authorList>
            <person name="Genoscope - CEA"/>
        </authorList>
    </citation>
    <scope>NUCLEOTIDE SEQUENCE</scope>
    <source>
        <strain evidence="6">S mat+</strain>
    </source>
</reference>
<reference evidence="6 8" key="1">
    <citation type="journal article" date="2008" name="Genome Biol.">
        <title>The genome sequence of the model ascomycete fungus Podospora anserina.</title>
        <authorList>
            <person name="Espagne E."/>
            <person name="Lespinet O."/>
            <person name="Malagnac F."/>
            <person name="Da Silva C."/>
            <person name="Jaillon O."/>
            <person name="Porcel B.M."/>
            <person name="Couloux A."/>
            <person name="Aury J.-M."/>
            <person name="Segurens B."/>
            <person name="Poulain J."/>
            <person name="Anthouard V."/>
            <person name="Grossetete S."/>
            <person name="Khalili H."/>
            <person name="Coppin E."/>
            <person name="Dequard-Chablat M."/>
            <person name="Picard M."/>
            <person name="Contamine V."/>
            <person name="Arnaise S."/>
            <person name="Bourdais A."/>
            <person name="Berteaux-Lecellier V."/>
            <person name="Gautheret D."/>
            <person name="de Vries R.P."/>
            <person name="Battaglia E."/>
            <person name="Coutinho P.M."/>
            <person name="Danchin E.G.J."/>
            <person name="Henrissat B."/>
            <person name="El Khoury R."/>
            <person name="Sainsard-Chanet A."/>
            <person name="Boivin A."/>
            <person name="Pinan-Lucarre B."/>
            <person name="Sellem C.H."/>
            <person name="Debuchy R."/>
            <person name="Wincker P."/>
            <person name="Weissenbach J."/>
            <person name="Silar P."/>
        </authorList>
    </citation>
    <scope>NUCLEOTIDE SEQUENCE [LARGE SCALE GENOMIC DNA]</scope>
    <source>
        <strain evidence="8">S / ATCC MYA-4624 / DSM 980 / FGSC 10383</strain>
        <strain evidence="6">S mat+</strain>
    </source>
</reference>
<reference evidence="8" key="3">
    <citation type="journal article" date="2014" name="Genetics">
        <title>Maintaining two mating types: Structure of the mating type locus and its role in heterokaryosis in Podospora anserina.</title>
        <authorList>
            <person name="Grognet P."/>
            <person name="Bidard F."/>
            <person name="Kuchly C."/>
            <person name="Tong L.C.H."/>
            <person name="Coppin E."/>
            <person name="Benkhali J.A."/>
            <person name="Couloux A."/>
            <person name="Wincker P."/>
            <person name="Debuchy R."/>
            <person name="Silar P."/>
        </authorList>
    </citation>
    <scope>GENOME REANNOTATION</scope>
    <source>
        <strain evidence="8">S / ATCC MYA-4624 / DSM 980 / FGSC 10383</strain>
    </source>
</reference>
<dbReference type="GeneID" id="6195801"/>
<name>B2B518_PODAN</name>
<evidence type="ECO:0000256" key="4">
    <source>
        <dbReference type="ARBA" id="ARBA00023242"/>
    </source>
</evidence>
<dbReference type="eggNOG" id="KOG3122">
    <property type="taxonomic scope" value="Eukaryota"/>
</dbReference>
<feature type="compositionally biased region" description="Acidic residues" evidence="5">
    <location>
        <begin position="15"/>
        <end position="31"/>
    </location>
</feature>
<proteinExistence type="predicted"/>
<dbReference type="STRING" id="515849.B2B518"/>
<comment type="subcellular location">
    <subcellularLocation>
        <location evidence="1">Nucleus</location>
    </subcellularLocation>
</comment>
<evidence type="ECO:0000256" key="2">
    <source>
        <dbReference type="ARBA" id="ARBA00022478"/>
    </source>
</evidence>
<keyword evidence="4" id="KW-0539">Nucleus</keyword>
<evidence type="ECO:0000313" key="6">
    <source>
        <dbReference type="EMBL" id="CAP72893.1"/>
    </source>
</evidence>
<dbReference type="EMBL" id="CU640366">
    <property type="protein sequence ID" value="CAP72893.1"/>
    <property type="molecule type" value="Genomic_DNA"/>
</dbReference>
<dbReference type="EMBL" id="FO904937">
    <property type="protein sequence ID" value="CDP25293.1"/>
    <property type="molecule type" value="Genomic_DNA"/>
</dbReference>
<dbReference type="GO" id="GO:0003677">
    <property type="term" value="F:DNA binding"/>
    <property type="evidence" value="ECO:0007669"/>
    <property type="project" value="InterPro"/>
</dbReference>
<evidence type="ECO:0000313" key="7">
    <source>
        <dbReference type="EMBL" id="CDP25293.1"/>
    </source>
</evidence>
<dbReference type="RefSeq" id="XP_001911068.1">
    <property type="nucleotide sequence ID" value="XM_001911033.1"/>
</dbReference>
<evidence type="ECO:0000313" key="8">
    <source>
        <dbReference type="Proteomes" id="UP000001197"/>
    </source>
</evidence>
<dbReference type="Proteomes" id="UP000001197">
    <property type="component" value="Chromosome 2"/>
</dbReference>
<dbReference type="KEGG" id="pan:PODANSg8110"/>
<sequence>MPMGIRRVQPKSQEDSTEDNAGEEEDSDEEGLFVNDKERAAKDRLAAKQAAKVKTEGGGQDVDMDSIPPRYGEADTAGYEDMLLVDTSQKLQISSGKAEELRRQRRLFSEPLDDRAFIFQFPVRPPLYVVKDDGSLAKTEGDDEVVTLDGQQQGNASVDLTTGVKEEEVAEEESKEEEEKPVVPQAGYLGKLIVRKSGKVEIDWGGYPMDSGTGVAPRHLSTAVLLEMEDAKPGEPPRGFAYSMGRVEAVFSSVLRTSDMEPWVVDGQVPGAAGSA</sequence>
<dbReference type="GO" id="GO:0042797">
    <property type="term" value="P:tRNA transcription by RNA polymerase III"/>
    <property type="evidence" value="ECO:0007669"/>
    <property type="project" value="TreeGrafter"/>
</dbReference>
<dbReference type="PANTHER" id="PTHR13408">
    <property type="entry name" value="DNA-DIRECTED RNA POLYMERASE III"/>
    <property type="match status" value="1"/>
</dbReference>
<gene>
    <name evidence="6" type="ORF">PODANS_2_3240</name>
</gene>
<protein>
    <submittedName>
        <fullName evidence="6">Podospora anserina S mat+ genomic DNA chromosome 2, supercontig 2</fullName>
    </submittedName>
</protein>
<dbReference type="VEuPathDB" id="FungiDB:PODANS_2_3240"/>
<keyword evidence="8" id="KW-1185">Reference proteome</keyword>
<dbReference type="Pfam" id="PF05132">
    <property type="entry name" value="RNA_pol_Rpc4"/>
    <property type="match status" value="1"/>
</dbReference>
<dbReference type="InterPro" id="IPR007811">
    <property type="entry name" value="RPC4"/>
</dbReference>
<evidence type="ECO:0000256" key="3">
    <source>
        <dbReference type="ARBA" id="ARBA00023163"/>
    </source>
</evidence>
<organism evidence="6">
    <name type="scientific">Podospora anserina (strain S / ATCC MYA-4624 / DSM 980 / FGSC 10383)</name>
    <name type="common">Pleurage anserina</name>
    <dbReference type="NCBI Taxonomy" id="515849"/>
    <lineage>
        <taxon>Eukaryota</taxon>
        <taxon>Fungi</taxon>
        <taxon>Dikarya</taxon>
        <taxon>Ascomycota</taxon>
        <taxon>Pezizomycotina</taxon>
        <taxon>Sordariomycetes</taxon>
        <taxon>Sordariomycetidae</taxon>
        <taxon>Sordariales</taxon>
        <taxon>Podosporaceae</taxon>
        <taxon>Podospora</taxon>
        <taxon>Podospora anserina</taxon>
    </lineage>
</organism>
<dbReference type="PANTHER" id="PTHR13408:SF0">
    <property type="entry name" value="DNA-DIRECTED RNA POLYMERASE III SUBUNIT RPC4"/>
    <property type="match status" value="1"/>
</dbReference>
<accession>B2B518</accession>
<keyword evidence="2" id="KW-0240">DNA-directed RNA polymerase</keyword>
<dbReference type="GO" id="GO:0005666">
    <property type="term" value="C:RNA polymerase III complex"/>
    <property type="evidence" value="ECO:0007669"/>
    <property type="project" value="InterPro"/>
</dbReference>
<feature type="region of interest" description="Disordered" evidence="5">
    <location>
        <begin position="1"/>
        <end position="74"/>
    </location>
</feature>
<dbReference type="HOGENOM" id="CLU_1008724_0_0_1"/>
<reference evidence="7" key="4">
    <citation type="submission" date="2014-09" db="EMBL/GenBank/DDBJ databases">
        <title>Maintaining two mating types: Structure of the mating type locus and its role in heterokaryosis in Podospora anserina.</title>
        <authorList>
            <person name="Grognet P."/>
            <person name="Bidard F."/>
            <person name="Kuchly C."/>
            <person name="Chan Ho Tong L."/>
            <person name="Coppin E."/>
            <person name="Ait Benkhali J."/>
            <person name="Couloux A."/>
            <person name="Wincker P."/>
            <person name="Debuchy R."/>
            <person name="Silar P."/>
        </authorList>
    </citation>
    <scope>NUCLEOTIDE SEQUENCE</scope>
</reference>
<feature type="region of interest" description="Disordered" evidence="5">
    <location>
        <begin position="163"/>
        <end position="182"/>
    </location>
</feature>
<keyword evidence="3" id="KW-0804">Transcription</keyword>
<dbReference type="InParanoid" id="B2B518"/>
<dbReference type="OrthoDB" id="5836119at2759"/>
<evidence type="ECO:0000256" key="1">
    <source>
        <dbReference type="ARBA" id="ARBA00004123"/>
    </source>
</evidence>
<dbReference type="AlphaFoldDB" id="B2B518"/>